<dbReference type="Pfam" id="PF02120">
    <property type="entry name" value="Flg_hook"/>
    <property type="match status" value="1"/>
</dbReference>
<dbReference type="RefSeq" id="WP_036478834.1">
    <property type="nucleotide sequence ID" value="NZ_JMQM01000001.1"/>
</dbReference>
<accession>A0A084U893</accession>
<name>A0A084U893_9HYPH</name>
<feature type="compositionally biased region" description="Polar residues" evidence="1">
    <location>
        <begin position="365"/>
        <end position="376"/>
    </location>
</feature>
<sequence length="430" mass="44200">MNALMSTLLGGLPAKGDKTSLAKNIDGDGAKELFQNALQFGAKQDQDTALKFPAGETGEKVAGPTKLNDILGRLSTGLEGVSAPEPLARITLSASPAATSDPDALAEDEGEAGSELSELPVAKPVQNANPGTDAAKALSVDQETPEDVTDEPVVTTAPFSSQTVNSAGTEPGRSETVGTAEKQSAIPAQSLKSETETARPATPATDRSVLMKAADANSQDQGSEMGRGGRRDEHAQNVFKTVSVTSSPQPIAGTSHAPSPIADQVTSALSGDKAFQAAASSAPREIFRANSSTPDILHTIKIQLRPAELGNVTAILKGSGDQLTVEIQVETEAARNKLSVDGDTIAKALRSLGYDIDRITIQQNANSHSATSQNYGSHGRENGFEQAASDGRSGSQNKGGSSNDPGGSGRGGASAQNQQNNAADTDSLYI</sequence>
<dbReference type="InterPro" id="IPR038610">
    <property type="entry name" value="FliK-like_C_sf"/>
</dbReference>
<proteinExistence type="predicted"/>
<dbReference type="AlphaFoldDB" id="A0A084U893"/>
<feature type="domain" description="Flagellar hook-length control protein-like C-terminal" evidence="2">
    <location>
        <begin position="296"/>
        <end position="368"/>
    </location>
</feature>
<comment type="caution">
    <text evidence="3">The sequence shown here is derived from an EMBL/GenBank/DDBJ whole genome shotgun (WGS) entry which is preliminary data.</text>
</comment>
<feature type="compositionally biased region" description="Low complexity" evidence="1">
    <location>
        <begin position="413"/>
        <end position="423"/>
    </location>
</feature>
<dbReference type="InterPro" id="IPR021136">
    <property type="entry name" value="Flagellar_hook_control-like_C"/>
</dbReference>
<feature type="compositionally biased region" description="Low complexity" evidence="1">
    <location>
        <begin position="94"/>
        <end position="103"/>
    </location>
</feature>
<dbReference type="STRING" id="472175.EL18_00194"/>
<dbReference type="eggNOG" id="COG3144">
    <property type="taxonomic scope" value="Bacteria"/>
</dbReference>
<dbReference type="EMBL" id="JMQM01000001">
    <property type="protein sequence ID" value="KFB09179.1"/>
    <property type="molecule type" value="Genomic_DNA"/>
</dbReference>
<feature type="compositionally biased region" description="Polar residues" evidence="1">
    <location>
        <begin position="157"/>
        <end position="168"/>
    </location>
</feature>
<evidence type="ECO:0000259" key="2">
    <source>
        <dbReference type="Pfam" id="PF02120"/>
    </source>
</evidence>
<evidence type="ECO:0000313" key="3">
    <source>
        <dbReference type="EMBL" id="KFB09179.1"/>
    </source>
</evidence>
<dbReference type="PATRIC" id="fig|472175.3.peg.201"/>
<feature type="region of interest" description="Disordered" evidence="1">
    <location>
        <begin position="365"/>
        <end position="430"/>
    </location>
</feature>
<feature type="region of interest" description="Disordered" evidence="1">
    <location>
        <begin position="94"/>
        <end position="233"/>
    </location>
</feature>
<reference evidence="3 4" key="1">
    <citation type="submission" date="2014-05" db="EMBL/GenBank/DDBJ databases">
        <title>Draft Genome Sequence of Nitratireductor basaltis Strain UMTGB225, A Marine Bacterium Isolated from Green Barrel Tunicate.</title>
        <authorList>
            <person name="Gan H.Y."/>
        </authorList>
    </citation>
    <scope>NUCLEOTIDE SEQUENCE [LARGE SCALE GENOMIC DNA]</scope>
    <source>
        <strain evidence="3 4">UMTGB225</strain>
    </source>
</reference>
<gene>
    <name evidence="3" type="ORF">EL18_00194</name>
</gene>
<evidence type="ECO:0000313" key="4">
    <source>
        <dbReference type="Proteomes" id="UP000053675"/>
    </source>
</evidence>
<keyword evidence="4" id="KW-1185">Reference proteome</keyword>
<dbReference type="Proteomes" id="UP000053675">
    <property type="component" value="Unassembled WGS sequence"/>
</dbReference>
<dbReference type="Gene3D" id="3.30.750.140">
    <property type="match status" value="1"/>
</dbReference>
<protein>
    <submittedName>
        <fullName evidence="3">Flagellar hook-length control protein</fullName>
    </submittedName>
</protein>
<evidence type="ECO:0000256" key="1">
    <source>
        <dbReference type="SAM" id="MobiDB-lite"/>
    </source>
</evidence>
<keyword evidence="3" id="KW-0966">Cell projection</keyword>
<dbReference type="OrthoDB" id="8031035at2"/>
<organism evidence="3 4">
    <name type="scientific">Nitratireductor basaltis</name>
    <dbReference type="NCBI Taxonomy" id="472175"/>
    <lineage>
        <taxon>Bacteria</taxon>
        <taxon>Pseudomonadati</taxon>
        <taxon>Pseudomonadota</taxon>
        <taxon>Alphaproteobacteria</taxon>
        <taxon>Hyphomicrobiales</taxon>
        <taxon>Phyllobacteriaceae</taxon>
        <taxon>Nitratireductor</taxon>
    </lineage>
</organism>
<keyword evidence="3" id="KW-0282">Flagellum</keyword>
<keyword evidence="3" id="KW-0969">Cilium</keyword>